<keyword evidence="2" id="KW-0732">Signal</keyword>
<feature type="region of interest" description="Disordered" evidence="1">
    <location>
        <begin position="23"/>
        <end position="87"/>
    </location>
</feature>
<feature type="chain" id="PRO_5014295838" evidence="2">
    <location>
        <begin position="23"/>
        <end position="143"/>
    </location>
</feature>
<dbReference type="Pfam" id="PF05535">
    <property type="entry name" value="Chromadorea_ALT"/>
    <property type="match status" value="1"/>
</dbReference>
<reference evidence="4" key="1">
    <citation type="submission" date="2013-10" db="EMBL/GenBank/DDBJ databases">
        <title>Genome sequencing of Onchocerca volvulus.</title>
        <authorList>
            <person name="Cotton J."/>
            <person name="Tsai J."/>
            <person name="Stanley E."/>
            <person name="Tracey A."/>
            <person name="Holroyd N."/>
            <person name="Lustigman S."/>
            <person name="Berriman M."/>
        </authorList>
    </citation>
    <scope>NUCLEOTIDE SEQUENCE</scope>
</reference>
<feature type="compositionally biased region" description="Acidic residues" evidence="1">
    <location>
        <begin position="43"/>
        <end position="53"/>
    </location>
</feature>
<dbReference type="EnsemblMetazoa" id="OVOC12701.1">
    <property type="protein sequence ID" value="OVOC12701.1"/>
    <property type="gene ID" value="WBGene00249510"/>
</dbReference>
<dbReference type="STRING" id="6282.A0A2K6VN16"/>
<evidence type="ECO:0000256" key="2">
    <source>
        <dbReference type="SAM" id="SignalP"/>
    </source>
</evidence>
<name>A0A2K6VN16_ONCVO</name>
<protein>
    <submittedName>
        <fullName evidence="3">Uncharacterized protein</fullName>
    </submittedName>
</protein>
<dbReference type="EMBL" id="CMVM020000628">
    <property type="status" value="NOT_ANNOTATED_CDS"/>
    <property type="molecule type" value="Genomic_DNA"/>
</dbReference>
<dbReference type="Proteomes" id="UP000024404">
    <property type="component" value="Unassembled WGS sequence"/>
</dbReference>
<dbReference type="OMA" id="YTAKGEF"/>
<feature type="signal peptide" evidence="2">
    <location>
        <begin position="1"/>
        <end position="22"/>
    </location>
</feature>
<keyword evidence="4" id="KW-1185">Reference proteome</keyword>
<evidence type="ECO:0000313" key="4">
    <source>
        <dbReference type="Proteomes" id="UP000024404"/>
    </source>
</evidence>
<accession>A0A2K6VN16</accession>
<feature type="compositionally biased region" description="Basic and acidic residues" evidence="1">
    <location>
        <begin position="30"/>
        <end position="42"/>
    </location>
</feature>
<evidence type="ECO:0000313" key="3">
    <source>
        <dbReference type="EnsemblMetazoa" id="OVOC12701.1"/>
    </source>
</evidence>
<organism evidence="3 4">
    <name type="scientific">Onchocerca volvulus</name>
    <dbReference type="NCBI Taxonomy" id="6282"/>
    <lineage>
        <taxon>Eukaryota</taxon>
        <taxon>Metazoa</taxon>
        <taxon>Ecdysozoa</taxon>
        <taxon>Nematoda</taxon>
        <taxon>Chromadorea</taxon>
        <taxon>Rhabditida</taxon>
        <taxon>Spirurina</taxon>
        <taxon>Spiruromorpha</taxon>
        <taxon>Filarioidea</taxon>
        <taxon>Onchocercidae</taxon>
        <taxon>Onchocerca</taxon>
    </lineage>
</organism>
<feature type="compositionally biased region" description="Basic and acidic residues" evidence="1">
    <location>
        <begin position="78"/>
        <end position="87"/>
    </location>
</feature>
<sequence>MTTKFLIAFGLVLLLAIPLCVAEEEEEEREETHDSTEDSLEKSEEEESIDNEDEGRREDENENAPRGPFVNSMGTPKDCTEHPDCYDQREPSDWCLLKQDEHWTKRGCFCSSNGKCTIERHKGDGFQHTYCSPRIGWSCKYDE</sequence>
<reference evidence="3" key="2">
    <citation type="submission" date="2018-02" db="UniProtKB">
        <authorList>
            <consortium name="EnsemblMetazoa"/>
        </authorList>
    </citation>
    <scope>IDENTIFICATION</scope>
</reference>
<dbReference type="AlphaFoldDB" id="A0A2K6VN16"/>
<evidence type="ECO:0000256" key="1">
    <source>
        <dbReference type="SAM" id="MobiDB-lite"/>
    </source>
</evidence>
<dbReference type="InterPro" id="IPR008451">
    <property type="entry name" value="Chromadorea_ALT"/>
</dbReference>
<proteinExistence type="predicted"/>